<sequence length="387" mass="40179">MSSEGGYRLGLLVALGEEFRYVQDTVGPMSSFVDQGRQMYRFTFPGSRTRGLALPLHAMGPVAAALGADLLVRSYGVSVVALVGTAGGLDPDLRLGDVVIAAEVDSYLYRAKAVPTPDGTSFALRTAGTSWRLRGQLAAFVNNFPFGEWSGPTYRRWRADRVADHPDGAADPPKALVGPVASGDLVGAAEQFTAWLRGRNRAFTALECEAAGAAAAVDWHEGVDLLVLRGVSDHADPGKAALDAQSDGSGAPNVWRRYATTNAVMLLGCLVSDPDFPWSTLPTRAPSADAGVSGTGLSPAEAAAIGISLLALGVAVNGSPAPDPTTTPTPPGPDVGPTHPGPDGGGEDWRHGTRRSPPRHRLGDRGGPDQEGPDDTDDPDVDDGDAS</sequence>
<dbReference type="GO" id="GO:0009116">
    <property type="term" value="P:nucleoside metabolic process"/>
    <property type="evidence" value="ECO:0007669"/>
    <property type="project" value="InterPro"/>
</dbReference>
<dbReference type="Gene3D" id="3.40.50.1580">
    <property type="entry name" value="Nucleoside phosphorylase domain"/>
    <property type="match status" value="1"/>
</dbReference>
<dbReference type="GO" id="GO:0005829">
    <property type="term" value="C:cytosol"/>
    <property type="evidence" value="ECO:0007669"/>
    <property type="project" value="TreeGrafter"/>
</dbReference>
<feature type="domain" description="Nucleoside phosphorylase" evidence="2">
    <location>
        <begin position="9"/>
        <end position="239"/>
    </location>
</feature>
<protein>
    <submittedName>
        <fullName evidence="3">Nucleoside phosphorylase</fullName>
    </submittedName>
</protein>
<gene>
    <name evidence="3" type="ORF">GA0070617_5750</name>
</gene>
<dbReference type="RefSeq" id="WP_139135797.1">
    <property type="nucleotide sequence ID" value="NZ_BMMJ01000003.1"/>
</dbReference>
<dbReference type="InterPro" id="IPR000845">
    <property type="entry name" value="Nucleoside_phosphorylase_d"/>
</dbReference>
<dbReference type="SUPFAM" id="SSF53167">
    <property type="entry name" value="Purine and uridine phosphorylases"/>
    <property type="match status" value="1"/>
</dbReference>
<dbReference type="EMBL" id="FMIA01000002">
    <property type="protein sequence ID" value="SCL65393.1"/>
    <property type="molecule type" value="Genomic_DNA"/>
</dbReference>
<dbReference type="OrthoDB" id="44283at2"/>
<organism evidence="3 4">
    <name type="scientific">Micromonospora yangpuensis</name>
    <dbReference type="NCBI Taxonomy" id="683228"/>
    <lineage>
        <taxon>Bacteria</taxon>
        <taxon>Bacillati</taxon>
        <taxon>Actinomycetota</taxon>
        <taxon>Actinomycetes</taxon>
        <taxon>Micromonosporales</taxon>
        <taxon>Micromonosporaceae</taxon>
        <taxon>Micromonospora</taxon>
    </lineage>
</organism>
<reference evidence="3 4" key="1">
    <citation type="submission" date="2016-06" db="EMBL/GenBank/DDBJ databases">
        <authorList>
            <person name="Kjaerup R.B."/>
            <person name="Dalgaard T.S."/>
            <person name="Juul-Madsen H.R."/>
        </authorList>
    </citation>
    <scope>NUCLEOTIDE SEQUENCE [LARGE SCALE GENOMIC DNA]</scope>
    <source>
        <strain evidence="3 4">DSM 45577</strain>
    </source>
</reference>
<evidence type="ECO:0000313" key="4">
    <source>
        <dbReference type="Proteomes" id="UP000198937"/>
    </source>
</evidence>
<feature type="compositionally biased region" description="Acidic residues" evidence="1">
    <location>
        <begin position="371"/>
        <end position="387"/>
    </location>
</feature>
<feature type="compositionally biased region" description="Pro residues" evidence="1">
    <location>
        <begin position="321"/>
        <end position="334"/>
    </location>
</feature>
<dbReference type="PANTHER" id="PTHR46832">
    <property type="entry name" value="5'-METHYLTHIOADENOSINE/S-ADENOSYLHOMOCYSTEINE NUCLEOSIDASE"/>
    <property type="match status" value="1"/>
</dbReference>
<accession>A0A1C6VGD3</accession>
<dbReference type="PANTHER" id="PTHR46832:SF1">
    <property type="entry name" value="5'-METHYLTHIOADENOSINE_S-ADENOSYLHOMOCYSTEINE NUCLEOSIDASE"/>
    <property type="match status" value="1"/>
</dbReference>
<evidence type="ECO:0000259" key="2">
    <source>
        <dbReference type="Pfam" id="PF01048"/>
    </source>
</evidence>
<dbReference type="InterPro" id="IPR035994">
    <property type="entry name" value="Nucleoside_phosphorylase_sf"/>
</dbReference>
<dbReference type="GO" id="GO:0019284">
    <property type="term" value="P:L-methionine salvage from S-adenosylmethionine"/>
    <property type="evidence" value="ECO:0007669"/>
    <property type="project" value="TreeGrafter"/>
</dbReference>
<evidence type="ECO:0000313" key="3">
    <source>
        <dbReference type="EMBL" id="SCL65393.1"/>
    </source>
</evidence>
<name>A0A1C6VGD3_9ACTN</name>
<proteinExistence type="predicted"/>
<dbReference type="Proteomes" id="UP000198937">
    <property type="component" value="Unassembled WGS sequence"/>
</dbReference>
<dbReference type="GO" id="GO:0008930">
    <property type="term" value="F:methylthioadenosine nucleosidase activity"/>
    <property type="evidence" value="ECO:0007669"/>
    <property type="project" value="TreeGrafter"/>
</dbReference>
<evidence type="ECO:0000256" key="1">
    <source>
        <dbReference type="SAM" id="MobiDB-lite"/>
    </source>
</evidence>
<feature type="region of interest" description="Disordered" evidence="1">
    <location>
        <begin position="318"/>
        <end position="387"/>
    </location>
</feature>
<keyword evidence="4" id="KW-1185">Reference proteome</keyword>
<dbReference type="GO" id="GO:0008782">
    <property type="term" value="F:adenosylhomocysteine nucleosidase activity"/>
    <property type="evidence" value="ECO:0007669"/>
    <property type="project" value="TreeGrafter"/>
</dbReference>
<dbReference type="STRING" id="683228.GA0070617_5750"/>
<dbReference type="Pfam" id="PF01048">
    <property type="entry name" value="PNP_UDP_1"/>
    <property type="match status" value="1"/>
</dbReference>
<dbReference type="AlphaFoldDB" id="A0A1C6VGD3"/>